<evidence type="ECO:0000256" key="1">
    <source>
        <dbReference type="ARBA" id="ARBA00006153"/>
    </source>
</evidence>
<feature type="binding site" evidence="3">
    <location>
        <position position="110"/>
    </location>
    <ligand>
        <name>Mn(2+)</name>
        <dbReference type="ChEBI" id="CHEBI:29035"/>
        <label>2</label>
    </ligand>
</feature>
<feature type="binding site" evidence="3">
    <location>
        <position position="112"/>
    </location>
    <ligand>
        <name>Mn(2+)</name>
        <dbReference type="ChEBI" id="CHEBI:29035"/>
        <label>2</label>
    </ligand>
</feature>
<dbReference type="InterPro" id="IPR017439">
    <property type="entry name" value="Amidohydrolase"/>
</dbReference>
<feature type="binding site" evidence="3">
    <location>
        <position position="144"/>
    </location>
    <ligand>
        <name>Mn(2+)</name>
        <dbReference type="ChEBI" id="CHEBI:29035"/>
        <label>2</label>
    </ligand>
</feature>
<comment type="cofactor">
    <cofactor evidence="3">
        <name>Mn(2+)</name>
        <dbReference type="ChEBI" id="CHEBI:29035"/>
    </cofactor>
    <text evidence="3">The Mn(2+) ion enhances activity.</text>
</comment>
<protein>
    <submittedName>
        <fullName evidence="5">Hippurate hydrolase</fullName>
    </submittedName>
</protein>
<dbReference type="SUPFAM" id="SSF55031">
    <property type="entry name" value="Bacterial exopeptidase dimerisation domain"/>
    <property type="match status" value="1"/>
</dbReference>
<dbReference type="Gene3D" id="3.30.70.360">
    <property type="match status" value="1"/>
</dbReference>
<dbReference type="InterPro" id="IPR002933">
    <property type="entry name" value="Peptidase_M20"/>
</dbReference>
<dbReference type="Pfam" id="PF01546">
    <property type="entry name" value="Peptidase_M20"/>
    <property type="match status" value="1"/>
</dbReference>
<dbReference type="PIRSF" id="PIRSF005962">
    <property type="entry name" value="Pept_M20D_amidohydro"/>
    <property type="match status" value="1"/>
</dbReference>
<organism evidence="5 6">
    <name type="scientific">Methylobacterium pseudosasicola</name>
    <dbReference type="NCBI Taxonomy" id="582667"/>
    <lineage>
        <taxon>Bacteria</taxon>
        <taxon>Pseudomonadati</taxon>
        <taxon>Pseudomonadota</taxon>
        <taxon>Alphaproteobacteria</taxon>
        <taxon>Hyphomicrobiales</taxon>
        <taxon>Methylobacteriaceae</taxon>
        <taxon>Methylobacterium</taxon>
    </lineage>
</organism>
<evidence type="ECO:0000256" key="3">
    <source>
        <dbReference type="PIRSR" id="PIRSR005962-1"/>
    </source>
</evidence>
<evidence type="ECO:0000256" key="2">
    <source>
        <dbReference type="ARBA" id="ARBA00022801"/>
    </source>
</evidence>
<comment type="similarity">
    <text evidence="1">Belongs to the peptidase M20 family.</text>
</comment>
<feature type="domain" description="Peptidase M20 dimerisation" evidence="4">
    <location>
        <begin position="194"/>
        <end position="287"/>
    </location>
</feature>
<sequence>MTIHATVAERGIDPGILASVDEFVTLRHDLHRHPELAFKETRTGALVAERLRGYGYTVTTGLAGTGVVGLLRKGSGERRLGLRADMDALPIAEATDLPYRSGTPGTMHACGHDGHTATLLAAAKRLADLDFSGTLTLIFQPAEEIGAGARTLVTKGLFEHFPVDAVFGFHNWPGVPRGQFGFVTGPAMAAVDKAEIRVVGRGGHGASPHETVDPVVAASAIVLALQSIVARNVDPREAAVVSVGAIHGGEASNVIPDSVDLSLTIRSFDPAVRDRLEERVTAITRGVAESYGARAELRYRRGLPALVNHAAETRFARDVALDAFGPGRLEADFKPRMASEDFAYLLEARPGSYLFVGNGDSAPLHSPQYDFDDAILAPAASLWVRLARAFLV</sequence>
<dbReference type="InterPro" id="IPR011650">
    <property type="entry name" value="Peptidase_M20_dimer"/>
</dbReference>
<dbReference type="SUPFAM" id="SSF53187">
    <property type="entry name" value="Zn-dependent exopeptidases"/>
    <property type="match status" value="1"/>
</dbReference>
<dbReference type="GO" id="GO:0046872">
    <property type="term" value="F:metal ion binding"/>
    <property type="evidence" value="ECO:0007669"/>
    <property type="project" value="UniProtKB-KW"/>
</dbReference>
<dbReference type="Pfam" id="PF07687">
    <property type="entry name" value="M20_dimer"/>
    <property type="match status" value="1"/>
</dbReference>
<proteinExistence type="inferred from homology"/>
<gene>
    <name evidence="5" type="ORF">SAMN05192568_102858</name>
</gene>
<keyword evidence="3" id="KW-0479">Metal-binding</keyword>
<dbReference type="PANTHER" id="PTHR11014:SF63">
    <property type="entry name" value="METALLOPEPTIDASE, PUTATIVE (AFU_ORTHOLOGUE AFUA_6G09600)-RELATED"/>
    <property type="match status" value="1"/>
</dbReference>
<dbReference type="EMBL" id="FOTK01000028">
    <property type="protein sequence ID" value="SFM35725.1"/>
    <property type="molecule type" value="Genomic_DNA"/>
</dbReference>
<keyword evidence="2 5" id="KW-0378">Hydrolase</keyword>
<dbReference type="AlphaFoldDB" id="A0A1I4Q7S7"/>
<dbReference type="Proteomes" id="UP000199048">
    <property type="component" value="Unassembled WGS sequence"/>
</dbReference>
<dbReference type="OrthoDB" id="9777385at2"/>
<reference evidence="6" key="1">
    <citation type="submission" date="2016-10" db="EMBL/GenBank/DDBJ databases">
        <authorList>
            <person name="Varghese N."/>
            <person name="Submissions S."/>
        </authorList>
    </citation>
    <scope>NUCLEOTIDE SEQUENCE [LARGE SCALE GENOMIC DNA]</scope>
    <source>
        <strain evidence="6">BL36</strain>
    </source>
</reference>
<evidence type="ECO:0000313" key="5">
    <source>
        <dbReference type="EMBL" id="SFM35725.1"/>
    </source>
</evidence>
<dbReference type="InterPro" id="IPR036264">
    <property type="entry name" value="Bact_exopeptidase_dim_dom"/>
</dbReference>
<dbReference type="RefSeq" id="WP_092044280.1">
    <property type="nucleotide sequence ID" value="NZ_FOTK01000028.1"/>
</dbReference>
<evidence type="ECO:0000313" key="6">
    <source>
        <dbReference type="Proteomes" id="UP000199048"/>
    </source>
</evidence>
<keyword evidence="6" id="KW-1185">Reference proteome</keyword>
<keyword evidence="3" id="KW-0464">Manganese</keyword>
<dbReference type="FunFam" id="3.30.70.360:FF:000014">
    <property type="entry name" value="N-acyl-L-amino acid amidohydrolase"/>
    <property type="match status" value="1"/>
</dbReference>
<dbReference type="NCBIfam" id="TIGR01891">
    <property type="entry name" value="amidohydrolases"/>
    <property type="match status" value="1"/>
</dbReference>
<evidence type="ECO:0000259" key="4">
    <source>
        <dbReference type="Pfam" id="PF07687"/>
    </source>
</evidence>
<dbReference type="GO" id="GO:0016787">
    <property type="term" value="F:hydrolase activity"/>
    <property type="evidence" value="ECO:0007669"/>
    <property type="project" value="UniProtKB-KW"/>
</dbReference>
<dbReference type="STRING" id="582667.SAMN05192568_102858"/>
<dbReference type="Gene3D" id="3.40.630.10">
    <property type="entry name" value="Zn peptidases"/>
    <property type="match status" value="1"/>
</dbReference>
<dbReference type="PANTHER" id="PTHR11014">
    <property type="entry name" value="PEPTIDASE M20 FAMILY MEMBER"/>
    <property type="match status" value="1"/>
</dbReference>
<name>A0A1I4Q7S7_9HYPH</name>
<feature type="binding site" evidence="3">
    <location>
        <position position="365"/>
    </location>
    <ligand>
        <name>Mn(2+)</name>
        <dbReference type="ChEBI" id="CHEBI:29035"/>
        <label>2</label>
    </ligand>
</feature>
<feature type="binding site" evidence="3">
    <location>
        <position position="170"/>
    </location>
    <ligand>
        <name>Mn(2+)</name>
        <dbReference type="ChEBI" id="CHEBI:29035"/>
        <label>2</label>
    </ligand>
</feature>
<accession>A0A1I4Q7S7</accession>
<dbReference type="CDD" id="cd05666">
    <property type="entry name" value="M20_Acy1-like"/>
    <property type="match status" value="1"/>
</dbReference>